<accession>A0A136Q5W6</accession>
<dbReference type="RefSeq" id="WP_156515113.1">
    <property type="nucleotide sequence ID" value="NZ_CABMOF010000002.1"/>
</dbReference>
<keyword evidence="3" id="KW-1185">Reference proteome</keyword>
<proteinExistence type="predicted"/>
<evidence type="ECO:0000313" key="3">
    <source>
        <dbReference type="Proteomes" id="UP000070366"/>
    </source>
</evidence>
<dbReference type="AlphaFoldDB" id="A0A136Q5W6"/>
<comment type="caution">
    <text evidence="2">The sequence shown here is derived from an EMBL/GenBank/DDBJ whole genome shotgun (WGS) entry which is preliminary data.</text>
</comment>
<organism evidence="2 3">
    <name type="scientific">Christensenella minuta</name>
    <dbReference type="NCBI Taxonomy" id="626937"/>
    <lineage>
        <taxon>Bacteria</taxon>
        <taxon>Bacillati</taxon>
        <taxon>Bacillota</taxon>
        <taxon>Clostridia</taxon>
        <taxon>Christensenellales</taxon>
        <taxon>Christensenellaceae</taxon>
        <taxon>Christensenella</taxon>
    </lineage>
</organism>
<dbReference type="EMBL" id="LSZW01000050">
    <property type="protein sequence ID" value="KXK66032.1"/>
    <property type="molecule type" value="Genomic_DNA"/>
</dbReference>
<protein>
    <submittedName>
        <fullName evidence="2">Uncharacterized protein</fullName>
    </submittedName>
</protein>
<reference evidence="2 3" key="1">
    <citation type="submission" date="2016-02" db="EMBL/GenBank/DDBJ databases">
        <authorList>
            <person name="Wen L."/>
            <person name="He K."/>
            <person name="Yang H."/>
        </authorList>
    </citation>
    <scope>NUCLEOTIDE SEQUENCE [LARGE SCALE GENOMIC DNA]</scope>
    <source>
        <strain evidence="2 3">DSM 22607</strain>
    </source>
</reference>
<name>A0A136Q5W6_9FIRM</name>
<evidence type="ECO:0000256" key="1">
    <source>
        <dbReference type="SAM" id="MobiDB-lite"/>
    </source>
</evidence>
<feature type="region of interest" description="Disordered" evidence="1">
    <location>
        <begin position="1"/>
        <end position="30"/>
    </location>
</feature>
<gene>
    <name evidence="2" type="ORF">HMPREF3293_01104</name>
</gene>
<dbReference type="Proteomes" id="UP000070366">
    <property type="component" value="Unassembled WGS sequence"/>
</dbReference>
<dbReference type="STRING" id="626937.HMPREF3293_01104"/>
<sequence length="52" mass="5271">MFYASGGELHRQGGTTPVPRRTGAGKGAASSVSVIIGTAIETDGHRKTGLLC</sequence>
<evidence type="ECO:0000313" key="2">
    <source>
        <dbReference type="EMBL" id="KXK66032.1"/>
    </source>
</evidence>